<dbReference type="CDD" id="cd01647">
    <property type="entry name" value="RT_LTR"/>
    <property type="match status" value="1"/>
</dbReference>
<gene>
    <name evidence="2" type="ORF">APZ42_030189</name>
</gene>
<protein>
    <recommendedName>
        <fullName evidence="1">Reverse transcriptase domain-containing protein</fullName>
    </recommendedName>
</protein>
<dbReference type="SUPFAM" id="SSF56672">
    <property type="entry name" value="DNA/RNA polymerases"/>
    <property type="match status" value="1"/>
</dbReference>
<dbReference type="InterPro" id="IPR000477">
    <property type="entry name" value="RT_dom"/>
</dbReference>
<dbReference type="InterPro" id="IPR053134">
    <property type="entry name" value="RNA-dir_DNA_polymerase"/>
</dbReference>
<dbReference type="PANTHER" id="PTHR24559">
    <property type="entry name" value="TRANSPOSON TY3-I GAG-POL POLYPROTEIN"/>
    <property type="match status" value="1"/>
</dbReference>
<dbReference type="Pfam" id="PF00078">
    <property type="entry name" value="RVT_1"/>
    <property type="match status" value="1"/>
</dbReference>
<dbReference type="STRING" id="35525.A0A164NZY8"/>
<reference evidence="2 3" key="1">
    <citation type="submission" date="2016-03" db="EMBL/GenBank/DDBJ databases">
        <title>EvidentialGene: Evidence-directed Construction of Genes on Genomes.</title>
        <authorList>
            <person name="Gilbert D.G."/>
            <person name="Choi J.-H."/>
            <person name="Mockaitis K."/>
            <person name="Colbourne J."/>
            <person name="Pfrender M."/>
        </authorList>
    </citation>
    <scope>NUCLEOTIDE SEQUENCE [LARGE SCALE GENOMIC DNA]</scope>
    <source>
        <strain evidence="2 3">Xinb3</strain>
        <tissue evidence="2">Complete organism</tissue>
    </source>
</reference>
<dbReference type="Gene3D" id="3.30.70.270">
    <property type="match status" value="1"/>
</dbReference>
<evidence type="ECO:0000313" key="2">
    <source>
        <dbReference type="EMBL" id="KZS06390.1"/>
    </source>
</evidence>
<dbReference type="AlphaFoldDB" id="A0A164NZY8"/>
<dbReference type="OrthoDB" id="8054888at2759"/>
<dbReference type="InterPro" id="IPR043502">
    <property type="entry name" value="DNA/RNA_pol_sf"/>
</dbReference>
<proteinExistence type="predicted"/>
<dbReference type="FunFam" id="3.10.10.10:FF:000002">
    <property type="entry name" value="Retrovirus-related Pol polyprotein from transposon 17.6-like protein"/>
    <property type="match status" value="1"/>
</dbReference>
<evidence type="ECO:0000259" key="1">
    <source>
        <dbReference type="Pfam" id="PF00078"/>
    </source>
</evidence>
<dbReference type="GO" id="GO:0071897">
    <property type="term" value="P:DNA biosynthetic process"/>
    <property type="evidence" value="ECO:0007669"/>
    <property type="project" value="UniProtKB-ARBA"/>
</dbReference>
<feature type="domain" description="Reverse transcriptase" evidence="1">
    <location>
        <begin position="119"/>
        <end position="189"/>
    </location>
</feature>
<accession>A0A164NZY8</accession>
<dbReference type="Proteomes" id="UP000076858">
    <property type="component" value="Unassembled WGS sequence"/>
</dbReference>
<dbReference type="Gene3D" id="3.10.10.10">
    <property type="entry name" value="HIV Type 1 Reverse Transcriptase, subunit A, domain 1"/>
    <property type="match status" value="1"/>
</dbReference>
<name>A0A164NZY8_9CRUS</name>
<evidence type="ECO:0000313" key="3">
    <source>
        <dbReference type="Proteomes" id="UP000076858"/>
    </source>
</evidence>
<dbReference type="PANTHER" id="PTHR24559:SF444">
    <property type="entry name" value="REVERSE TRANSCRIPTASE DOMAIN-CONTAINING PROTEIN"/>
    <property type="match status" value="1"/>
</dbReference>
<comment type="caution">
    <text evidence="2">The sequence shown here is derived from an EMBL/GenBank/DDBJ whole genome shotgun (WGS) entry which is preliminary data.</text>
</comment>
<keyword evidence="3" id="KW-1185">Reference proteome</keyword>
<dbReference type="EMBL" id="LRGB01002761">
    <property type="protein sequence ID" value="KZS06390.1"/>
    <property type="molecule type" value="Genomic_DNA"/>
</dbReference>
<dbReference type="InterPro" id="IPR043128">
    <property type="entry name" value="Rev_trsase/Diguanyl_cyclase"/>
</dbReference>
<organism evidence="2 3">
    <name type="scientific">Daphnia magna</name>
    <dbReference type="NCBI Taxonomy" id="35525"/>
    <lineage>
        <taxon>Eukaryota</taxon>
        <taxon>Metazoa</taxon>
        <taxon>Ecdysozoa</taxon>
        <taxon>Arthropoda</taxon>
        <taxon>Crustacea</taxon>
        <taxon>Branchiopoda</taxon>
        <taxon>Diplostraca</taxon>
        <taxon>Cladocera</taxon>
        <taxon>Anomopoda</taxon>
        <taxon>Daphniidae</taxon>
        <taxon>Daphnia</taxon>
    </lineage>
</organism>
<sequence>MERITLESRIIGYSKSHFRETQKSRDPIVISEVNPEFQAPLSQLLNDFHDLFASKDSELGNTNLIKHTIDTEGRGPIQQRPYRVTNNQRKLLEDKMQEMLDAKVIRYSQSPWASPVVLVEKKNGEVRFCVDYRKLNSITKKDSFPILRIDETLDKLHGKKFFTTLDLASGYWQILVHDPDIEKTAFVVEIDIFIIESL</sequence>